<evidence type="ECO:0000256" key="7">
    <source>
        <dbReference type="ARBA" id="ARBA00023237"/>
    </source>
</evidence>
<evidence type="ECO:0000256" key="8">
    <source>
        <dbReference type="HAMAP-Rule" id="MF_01430"/>
    </source>
</evidence>
<evidence type="ECO:0000313" key="11">
    <source>
        <dbReference type="EMBL" id="MBW4708772.1"/>
    </source>
</evidence>
<dbReference type="EMBL" id="JAHXDN010000003">
    <property type="protein sequence ID" value="MBW4708772.1"/>
    <property type="molecule type" value="Genomic_DNA"/>
</dbReference>
<dbReference type="PROSITE" id="PS51779">
    <property type="entry name" value="POTRA"/>
    <property type="match status" value="3"/>
</dbReference>
<evidence type="ECO:0000256" key="3">
    <source>
        <dbReference type="ARBA" id="ARBA00022692"/>
    </source>
</evidence>
<organism evidence="11 12">
    <name type="scientific">Roseobacter insulae</name>
    <dbReference type="NCBI Taxonomy" id="2859783"/>
    <lineage>
        <taxon>Bacteria</taxon>
        <taxon>Pseudomonadati</taxon>
        <taxon>Pseudomonadota</taxon>
        <taxon>Alphaproteobacteria</taxon>
        <taxon>Rhodobacterales</taxon>
        <taxon>Roseobacteraceae</taxon>
        <taxon>Roseobacter</taxon>
    </lineage>
</organism>
<feature type="chain" id="PRO_5041029919" description="Outer membrane protein assembly factor BamA" evidence="8">
    <location>
        <begin position="46"/>
        <end position="785"/>
    </location>
</feature>
<evidence type="ECO:0000259" key="10">
    <source>
        <dbReference type="PROSITE" id="PS51779"/>
    </source>
</evidence>
<reference evidence="11" key="1">
    <citation type="submission" date="2021-07" db="EMBL/GenBank/DDBJ databases">
        <title>Roseobacter insulae sp. nov., isolated from a tidal flat.</title>
        <authorList>
            <person name="Park S."/>
            <person name="Yoon J.-H."/>
        </authorList>
    </citation>
    <scope>NUCLEOTIDE SEQUENCE</scope>
    <source>
        <strain evidence="11">YSTF-M11</strain>
    </source>
</reference>
<feature type="domain" description="POTRA" evidence="10">
    <location>
        <begin position="369"/>
        <end position="442"/>
    </location>
</feature>
<comment type="subcellular location">
    <subcellularLocation>
        <location evidence="8">Cell outer membrane</location>
    </subcellularLocation>
    <subcellularLocation>
        <location evidence="1">Membrane</location>
    </subcellularLocation>
</comment>
<evidence type="ECO:0000313" key="12">
    <source>
        <dbReference type="Proteomes" id="UP001138661"/>
    </source>
</evidence>
<dbReference type="PIRSF" id="PIRSF006076">
    <property type="entry name" value="OM_assembly_OMP85"/>
    <property type="match status" value="1"/>
</dbReference>
<keyword evidence="6 8" id="KW-0472">Membrane</keyword>
<dbReference type="HAMAP" id="MF_01430">
    <property type="entry name" value="OM_assembly_BamA"/>
    <property type="match status" value="1"/>
</dbReference>
<proteinExistence type="inferred from homology"/>
<comment type="similarity">
    <text evidence="8">Belongs to the BamA family.</text>
</comment>
<feature type="signal peptide" evidence="8">
    <location>
        <begin position="1"/>
        <end position="45"/>
    </location>
</feature>
<evidence type="ECO:0000256" key="6">
    <source>
        <dbReference type="ARBA" id="ARBA00023136"/>
    </source>
</evidence>
<keyword evidence="4 8" id="KW-0732">Signal</keyword>
<accession>A0A9X1FW89</accession>
<comment type="function">
    <text evidence="8">Part of the outer membrane protein assembly complex, which is involved in assembly and insertion of beta-barrel proteins into the outer membrane.</text>
</comment>
<dbReference type="Pfam" id="PF07244">
    <property type="entry name" value="POTRA"/>
    <property type="match status" value="3"/>
</dbReference>
<dbReference type="InterPro" id="IPR023707">
    <property type="entry name" value="OM_assembly_BamA"/>
</dbReference>
<dbReference type="GO" id="GO:0043165">
    <property type="term" value="P:Gram-negative-bacterium-type cell outer membrane assembly"/>
    <property type="evidence" value="ECO:0007669"/>
    <property type="project" value="UniProtKB-UniRule"/>
</dbReference>
<keyword evidence="7 8" id="KW-0998">Cell outer membrane</keyword>
<feature type="domain" description="POTRA" evidence="10">
    <location>
        <begin position="116"/>
        <end position="193"/>
    </location>
</feature>
<keyword evidence="12" id="KW-1185">Reference proteome</keyword>
<gene>
    <name evidence="8 11" type="primary">bamA</name>
    <name evidence="11" type="ORF">KX928_13365</name>
</gene>
<comment type="subunit">
    <text evidence="8">Part of the Bam complex.</text>
</comment>
<dbReference type="GO" id="GO:0051205">
    <property type="term" value="P:protein insertion into membrane"/>
    <property type="evidence" value="ECO:0007669"/>
    <property type="project" value="UniProtKB-UniRule"/>
</dbReference>
<dbReference type="InterPro" id="IPR010827">
    <property type="entry name" value="BamA/TamA_POTRA"/>
</dbReference>
<evidence type="ECO:0000256" key="1">
    <source>
        <dbReference type="ARBA" id="ARBA00004370"/>
    </source>
</evidence>
<protein>
    <recommendedName>
        <fullName evidence="8 9">Outer membrane protein assembly factor BamA</fullName>
    </recommendedName>
</protein>
<evidence type="ECO:0000256" key="5">
    <source>
        <dbReference type="ARBA" id="ARBA00022737"/>
    </source>
</evidence>
<evidence type="ECO:0000256" key="2">
    <source>
        <dbReference type="ARBA" id="ARBA00022452"/>
    </source>
</evidence>
<dbReference type="InterPro" id="IPR039910">
    <property type="entry name" value="D15-like"/>
</dbReference>
<dbReference type="InterPro" id="IPR000184">
    <property type="entry name" value="Bac_surfAg_D15"/>
</dbReference>
<dbReference type="Pfam" id="PF01103">
    <property type="entry name" value="Omp85"/>
    <property type="match status" value="1"/>
</dbReference>
<sequence precursor="true">MNRGSSGVCSSKRELSKTLTTSLRSAGFCLLLSAAWMAPADPVFAQQYTLNTVIVDGNARVGDAAILTRAGIARGQTISAGELNAAYQRLIDSGLFETVTFDPQGSSLRITVVEFPTINRISFEGNQRLDDEALAAAINSNERRVFNPAQAERDAADIAEAYANEGRLAAKVTPTIIRRSDNRVDLVFEIFEGDNIEIERISFVGNRTYSDRRLRRVLESKQAGLFRALVRRDTLVADRIEFDKQVLRDFYLSRGYIDFRTNSANAQLTEERDGYFLVFNVQEGQRFEFGDITVSSDVPGVDADRYLDIAKIKTGVVYSPTLIENDIARMERQALRDGVDFLRVEPRVTRDDRNLALDIEYVLTRGPRIFVERIDIEGNTTTLDQVIRRQFTSVEGDPFNPREIRESAERIRALGYFETAEVNAREGSSPDQVVVDVDVEEAPTGSFSFGASFSNNDGVGFAIRFAEENFLGRGQKLSLSVQTTEDSRRYGINFIEPAFLGRELAFGLRLDIAETDSSFTTYDTERFLFQPSLTFPIGENTRLQIRYTADESEMQQRDAPANGAVIANEIAVGAQSSSSIGYQYTYDTRLGGLDPNAGVLFQFTQDFAGIGGDSEYIKTEARLVGETKIFDEEVTLRASLEGGALTWQGGTNRAVDRFLLNTNIIRGFEPGGIGPRDLSVSGEDPLGGNLYLAARFEAEFPIGLPEEYGITGGLFYDVGNLWNLDDVNTTGGTIVGEGGSFRHVIGFAILWNTPVGPLRFNFTDAIKKEDFDRDQSFELTLSTTF</sequence>
<evidence type="ECO:0000256" key="9">
    <source>
        <dbReference type="NCBIfam" id="TIGR03303"/>
    </source>
</evidence>
<dbReference type="PANTHER" id="PTHR12815:SF23">
    <property type="entry name" value="OUTER MEMBRANE PROTEIN ASSEMBLY FACTOR BAMA"/>
    <property type="match status" value="1"/>
</dbReference>
<dbReference type="Proteomes" id="UP001138661">
    <property type="component" value="Unassembled WGS sequence"/>
</dbReference>
<dbReference type="InterPro" id="IPR034746">
    <property type="entry name" value="POTRA"/>
</dbReference>
<keyword evidence="5 8" id="KW-0677">Repeat</keyword>
<dbReference type="AlphaFoldDB" id="A0A9X1FW89"/>
<keyword evidence="2 8" id="KW-1134">Transmembrane beta strand</keyword>
<evidence type="ECO:0000256" key="4">
    <source>
        <dbReference type="ARBA" id="ARBA00022729"/>
    </source>
</evidence>
<dbReference type="GO" id="GO:0009279">
    <property type="term" value="C:cell outer membrane"/>
    <property type="evidence" value="ECO:0007669"/>
    <property type="project" value="UniProtKB-SubCell"/>
</dbReference>
<name>A0A9X1FW89_9RHOB</name>
<dbReference type="NCBIfam" id="TIGR03303">
    <property type="entry name" value="OM_YaeT"/>
    <property type="match status" value="1"/>
</dbReference>
<keyword evidence="3 8" id="KW-0812">Transmembrane</keyword>
<dbReference type="PANTHER" id="PTHR12815">
    <property type="entry name" value="SORTING AND ASSEMBLY MACHINERY SAMM50 PROTEIN FAMILY MEMBER"/>
    <property type="match status" value="1"/>
</dbReference>
<feature type="domain" description="POTRA" evidence="10">
    <location>
        <begin position="48"/>
        <end position="115"/>
    </location>
</feature>
<comment type="caution">
    <text evidence="11">The sequence shown here is derived from an EMBL/GenBank/DDBJ whole genome shotgun (WGS) entry which is preliminary data.</text>
</comment>